<organism evidence="1 2">
    <name type="scientific">Rangifer tarandus platyrhynchus</name>
    <name type="common">Svalbard reindeer</name>
    <dbReference type="NCBI Taxonomy" id="3082113"/>
    <lineage>
        <taxon>Eukaryota</taxon>
        <taxon>Metazoa</taxon>
        <taxon>Chordata</taxon>
        <taxon>Craniata</taxon>
        <taxon>Vertebrata</taxon>
        <taxon>Euteleostomi</taxon>
        <taxon>Mammalia</taxon>
        <taxon>Eutheria</taxon>
        <taxon>Laurasiatheria</taxon>
        <taxon>Artiodactyla</taxon>
        <taxon>Ruminantia</taxon>
        <taxon>Pecora</taxon>
        <taxon>Cervidae</taxon>
        <taxon>Odocoileinae</taxon>
        <taxon>Rangifer</taxon>
    </lineage>
</organism>
<reference evidence="1" key="2">
    <citation type="submission" date="2025-03" db="EMBL/GenBank/DDBJ databases">
        <authorList>
            <consortium name="ELIXIR-Norway"/>
            <consortium name="Elixir Norway"/>
        </authorList>
    </citation>
    <scope>NUCLEOTIDE SEQUENCE</scope>
</reference>
<dbReference type="EMBL" id="OX596091">
    <property type="protein sequence ID" value="CAN0555488.1"/>
    <property type="molecule type" value="Genomic_DNA"/>
</dbReference>
<name>A0AC60A8I5_RANTA</name>
<gene>
    <name evidence="1" type="ORF">MRATA1EN22A_LOCUS26835</name>
</gene>
<proteinExistence type="predicted"/>
<protein>
    <submittedName>
        <fullName evidence="1">Uncharacterized protein</fullName>
    </submittedName>
</protein>
<evidence type="ECO:0000313" key="2">
    <source>
        <dbReference type="Proteomes" id="UP001162501"/>
    </source>
</evidence>
<accession>A0AC60A8I5</accession>
<dbReference type="Proteomes" id="UP001162501">
    <property type="component" value="Chromosome 7"/>
</dbReference>
<reference evidence="1" key="1">
    <citation type="submission" date="2023-05" db="EMBL/GenBank/DDBJ databases">
        <authorList>
            <consortium name="ELIXIR-Norway"/>
        </authorList>
    </citation>
    <scope>NUCLEOTIDE SEQUENCE</scope>
</reference>
<sequence>MARVLSSLLVILPVLINIDIADDPLSAALADVVSPHPESLITLCLGRVHCSDRPVLPGWEPLARFFVHCGSPGPLDTPGGGGGDWRAGLQRCSRFGSPVQLSEPEGAALPSLEPGFLMCVLPLSCWLEDPTAEKTSGEQFCLGPRAPGEPLCPSRNSGWGRCRAVFPHPSPGLSPAARLPSSPPWPPWGRLGPSPRPPPDLESCGAPTTGCFESGADACFPELESSRGEII</sequence>
<evidence type="ECO:0000313" key="1">
    <source>
        <dbReference type="EMBL" id="CAN0555488.1"/>
    </source>
</evidence>